<name>A0AAQ3UQJ9_PASNO</name>
<evidence type="ECO:0000313" key="2">
    <source>
        <dbReference type="Proteomes" id="UP001341281"/>
    </source>
</evidence>
<dbReference type="Proteomes" id="UP001341281">
    <property type="component" value="Chromosome 09"/>
</dbReference>
<reference evidence="1 2" key="1">
    <citation type="submission" date="2024-02" db="EMBL/GenBank/DDBJ databases">
        <title>High-quality chromosome-scale genome assembly of Pensacola bahiagrass (Paspalum notatum Flugge var. saurae).</title>
        <authorList>
            <person name="Vega J.M."/>
            <person name="Podio M."/>
            <person name="Orjuela J."/>
            <person name="Siena L.A."/>
            <person name="Pessino S.C."/>
            <person name="Combes M.C."/>
            <person name="Mariac C."/>
            <person name="Albertini E."/>
            <person name="Pupilli F."/>
            <person name="Ortiz J.P.A."/>
            <person name="Leblanc O."/>
        </authorList>
    </citation>
    <scope>NUCLEOTIDE SEQUENCE [LARGE SCALE GENOMIC DNA]</scope>
    <source>
        <strain evidence="1">R1</strain>
        <tissue evidence="1">Leaf</tissue>
    </source>
</reference>
<gene>
    <name evidence="1" type="ORF">U9M48_040459</name>
</gene>
<proteinExistence type="predicted"/>
<evidence type="ECO:0000313" key="1">
    <source>
        <dbReference type="EMBL" id="WVZ94580.1"/>
    </source>
</evidence>
<dbReference type="AlphaFoldDB" id="A0AAQ3UQJ9"/>
<organism evidence="1 2">
    <name type="scientific">Paspalum notatum var. saurae</name>
    <dbReference type="NCBI Taxonomy" id="547442"/>
    <lineage>
        <taxon>Eukaryota</taxon>
        <taxon>Viridiplantae</taxon>
        <taxon>Streptophyta</taxon>
        <taxon>Embryophyta</taxon>
        <taxon>Tracheophyta</taxon>
        <taxon>Spermatophyta</taxon>
        <taxon>Magnoliopsida</taxon>
        <taxon>Liliopsida</taxon>
        <taxon>Poales</taxon>
        <taxon>Poaceae</taxon>
        <taxon>PACMAD clade</taxon>
        <taxon>Panicoideae</taxon>
        <taxon>Andropogonodae</taxon>
        <taxon>Paspaleae</taxon>
        <taxon>Paspalinae</taxon>
        <taxon>Paspalum</taxon>
    </lineage>
</organism>
<keyword evidence="2" id="KW-1185">Reference proteome</keyword>
<accession>A0AAQ3UQJ9</accession>
<protein>
    <submittedName>
        <fullName evidence="1">Uncharacterized protein</fullName>
    </submittedName>
</protein>
<dbReference type="EMBL" id="CP144753">
    <property type="protein sequence ID" value="WVZ94580.1"/>
    <property type="molecule type" value="Genomic_DNA"/>
</dbReference>
<sequence>MSPVSIFTTLDIGGRWWGEPCVQRSAIPMTLSASSLSNSSTLGSKMPMFDRPAIVSNATTPKAKTSAFSVRWPLMAYSGARQKGEMHLQCASNFRADMSLLLIKQLCKPKIRDLGGKLSVK</sequence>